<dbReference type="InterPro" id="IPR050921">
    <property type="entry name" value="T4SS_GSP_E_ATPase"/>
</dbReference>
<proteinExistence type="inferred from homology"/>
<dbReference type="InterPro" id="IPR025662">
    <property type="entry name" value="Sigma_54_int_dom_ATP-bd_1"/>
</dbReference>
<feature type="domain" description="Bacterial type II secretion system protein E" evidence="2">
    <location>
        <begin position="144"/>
        <end position="315"/>
    </location>
</feature>
<dbReference type="Gene3D" id="3.30.450.90">
    <property type="match status" value="1"/>
</dbReference>
<sequence>MNQSSAYYQLGPLREYFEDPGVFEIRINRYNEVVCDTFEGRKIIQNDSITGAFIDNLTAALTSANDVKRQMINDVVLPDGSRGIICLPPAVIDNTAAIAFRKNIALDKDLATLSKEGIFEFCREIDSHKRELDDDDLLLKELYRAKRREEFLLTAVRKKRTVVVVGETGSGKTVLTRALLKAISPQERVIIMEDAHEVEATHLEEAVYMKYGGKDKPGLATPTQCLKACMRLTPDRIFMTELRDDAAWDYLQALNTGHPGGLTSTHANSAMDAFTRIGLMVKATEVGRMLDISDIMRLLHSTIDVVVFMAKRKIREIYYSPEYKYECMNGGIK</sequence>
<dbReference type="PANTHER" id="PTHR30486:SF6">
    <property type="entry name" value="TYPE IV PILUS RETRACTATION ATPASE PILT"/>
    <property type="match status" value="1"/>
</dbReference>
<name>A0A0R8CFN3_KLEPN</name>
<protein>
    <submittedName>
        <fullName evidence="3">Conjugative protein TraG</fullName>
    </submittedName>
</protein>
<evidence type="ECO:0000259" key="2">
    <source>
        <dbReference type="Pfam" id="PF00437"/>
    </source>
</evidence>
<dbReference type="AlphaFoldDB" id="A0A0R8CFN3"/>
<evidence type="ECO:0000313" key="3">
    <source>
        <dbReference type="EMBL" id="AKT72992.1"/>
    </source>
</evidence>
<geneLocation type="plasmid" evidence="3">
    <name>pKPC-SMH</name>
</geneLocation>
<dbReference type="RefSeq" id="WP_020323165.1">
    <property type="nucleotide sequence ID" value="NZ_KT148595.1"/>
</dbReference>
<dbReference type="SUPFAM" id="SSF52540">
    <property type="entry name" value="P-loop containing nucleoside triphosphate hydrolases"/>
    <property type="match status" value="1"/>
</dbReference>
<dbReference type="PROSITE" id="PS00675">
    <property type="entry name" value="SIGMA54_INTERACT_1"/>
    <property type="match status" value="1"/>
</dbReference>
<comment type="similarity">
    <text evidence="1">Belongs to the GSP E family.</text>
</comment>
<dbReference type="PANTHER" id="PTHR30486">
    <property type="entry name" value="TWITCHING MOTILITY PROTEIN PILT"/>
    <property type="match status" value="1"/>
</dbReference>
<dbReference type="Pfam" id="PF00437">
    <property type="entry name" value="T2SSE"/>
    <property type="match status" value="1"/>
</dbReference>
<dbReference type="Gene3D" id="3.40.50.300">
    <property type="entry name" value="P-loop containing nucleotide triphosphate hydrolases"/>
    <property type="match status" value="1"/>
</dbReference>
<dbReference type="CDD" id="cd01130">
    <property type="entry name" value="VirB11-like_ATPase"/>
    <property type="match status" value="1"/>
</dbReference>
<evidence type="ECO:0000256" key="1">
    <source>
        <dbReference type="ARBA" id="ARBA00006611"/>
    </source>
</evidence>
<dbReference type="InterPro" id="IPR027417">
    <property type="entry name" value="P-loop_NTPase"/>
</dbReference>
<dbReference type="GO" id="GO:0016887">
    <property type="term" value="F:ATP hydrolysis activity"/>
    <property type="evidence" value="ECO:0007669"/>
    <property type="project" value="InterPro"/>
</dbReference>
<accession>A0A0R8CFN3</accession>
<reference evidence="3" key="1">
    <citation type="journal article" date="2015" name="J. Antimicrob. Chemother.">
        <title>Lateral dissemination and inter-patient transmission of blaKPC-3: role of a conjugative plasmid in spreading carbapenem resistance.</title>
        <authorList>
            <person name="Tijet N."/>
            <person name="Muller M.P."/>
            <person name="Matukas L.M."/>
            <person name="Khan A."/>
            <person name="Patel S.N."/>
            <person name="Melano R.G."/>
        </authorList>
    </citation>
    <scope>NUCLEOTIDE SEQUENCE</scope>
    <source>
        <strain evidence="3">GN1006</strain>
        <plasmid evidence="3">pKPC-SMH</plasmid>
    </source>
</reference>
<dbReference type="InterPro" id="IPR001482">
    <property type="entry name" value="T2SS/T4SS_dom"/>
</dbReference>
<keyword evidence="3" id="KW-0614">Plasmid</keyword>
<dbReference type="EMBL" id="KT148595">
    <property type="protein sequence ID" value="AKT72992.1"/>
    <property type="molecule type" value="Genomic_DNA"/>
</dbReference>
<organism evidence="3">
    <name type="scientific">Klebsiella pneumoniae subsp. pneumoniae</name>
    <dbReference type="NCBI Taxonomy" id="72407"/>
    <lineage>
        <taxon>Bacteria</taxon>
        <taxon>Pseudomonadati</taxon>
        <taxon>Pseudomonadota</taxon>
        <taxon>Gammaproteobacteria</taxon>
        <taxon>Enterobacterales</taxon>
        <taxon>Enterobacteriaceae</taxon>
        <taxon>Klebsiella/Raoultella group</taxon>
        <taxon>Klebsiella</taxon>
        <taxon>Klebsiella pneumoniae complex</taxon>
    </lineage>
</organism>